<dbReference type="SUPFAM" id="SSF52540">
    <property type="entry name" value="P-loop containing nucleoside triphosphate hydrolases"/>
    <property type="match status" value="1"/>
</dbReference>
<feature type="domain" description="DUF8128" evidence="2">
    <location>
        <begin position="61"/>
        <end position="368"/>
    </location>
</feature>
<dbReference type="Proteomes" id="UP000231280">
    <property type="component" value="Unassembled WGS sequence"/>
</dbReference>
<dbReference type="GO" id="GO:0016020">
    <property type="term" value="C:membrane"/>
    <property type="evidence" value="ECO:0007669"/>
    <property type="project" value="InterPro"/>
</dbReference>
<evidence type="ECO:0000313" key="3">
    <source>
        <dbReference type="EMBL" id="PIW75104.1"/>
    </source>
</evidence>
<dbReference type="InterPro" id="IPR058441">
    <property type="entry name" value="DUF8128"/>
</dbReference>
<dbReference type="AlphaFoldDB" id="A0A2M7IF21"/>
<dbReference type="Gene3D" id="3.40.50.300">
    <property type="entry name" value="P-loop containing nucleotide triphosphate hydrolases"/>
    <property type="match status" value="2"/>
</dbReference>
<dbReference type="Pfam" id="PF26449">
    <property type="entry name" value="DUF8128"/>
    <property type="match status" value="1"/>
</dbReference>
<keyword evidence="1" id="KW-0472">Membrane</keyword>
<dbReference type="PANTHER" id="PTHR30121:SF11">
    <property type="entry name" value="AAA+ ATPASE DOMAIN-CONTAINING PROTEIN"/>
    <property type="match status" value="1"/>
</dbReference>
<dbReference type="PANTHER" id="PTHR30121">
    <property type="entry name" value="UNCHARACTERIZED PROTEIN YJGR-RELATED"/>
    <property type="match status" value="1"/>
</dbReference>
<feature type="transmembrane region" description="Helical" evidence="1">
    <location>
        <begin position="6"/>
        <end position="30"/>
    </location>
</feature>
<keyword evidence="1" id="KW-0812">Transmembrane</keyword>
<organism evidence="3 4">
    <name type="scientific">Candidatus Portnoybacteria bacterium CG_4_8_14_3_um_filter_44_10</name>
    <dbReference type="NCBI Taxonomy" id="1974802"/>
    <lineage>
        <taxon>Bacteria</taxon>
        <taxon>Candidatus Portnoyibacteriota</taxon>
    </lineage>
</organism>
<protein>
    <recommendedName>
        <fullName evidence="2">DUF8128 domain-containing protein</fullName>
    </recommendedName>
</protein>
<comment type="caution">
    <text evidence="3">The sequence shown here is derived from an EMBL/GenBank/DDBJ whole genome shotgun (WGS) entry which is preliminary data.</text>
</comment>
<dbReference type="InterPro" id="IPR027417">
    <property type="entry name" value="P-loop_NTPase"/>
</dbReference>
<dbReference type="InterPro" id="IPR051162">
    <property type="entry name" value="T4SS_component"/>
</dbReference>
<gene>
    <name evidence="3" type="ORF">CO002_03900</name>
</gene>
<reference evidence="4" key="1">
    <citation type="submission" date="2017-09" db="EMBL/GenBank/DDBJ databases">
        <title>Depth-based differentiation of microbial function through sediment-hosted aquifers and enrichment of novel symbionts in the deep terrestrial subsurface.</title>
        <authorList>
            <person name="Probst A.J."/>
            <person name="Ladd B."/>
            <person name="Jarett J.K."/>
            <person name="Geller-Mcgrath D.E."/>
            <person name="Sieber C.M.K."/>
            <person name="Emerson J.B."/>
            <person name="Anantharaman K."/>
            <person name="Thomas B.C."/>
            <person name="Malmstrom R."/>
            <person name="Stieglmeier M."/>
            <person name="Klingl A."/>
            <person name="Woyke T."/>
            <person name="Ryan C.M."/>
            <person name="Banfield J.F."/>
        </authorList>
    </citation>
    <scope>NUCLEOTIDE SEQUENCE [LARGE SCALE GENOMIC DNA]</scope>
</reference>
<dbReference type="Pfam" id="PF02534">
    <property type="entry name" value="T4SS-DNA_transf"/>
    <property type="match status" value="1"/>
</dbReference>
<evidence type="ECO:0000259" key="2">
    <source>
        <dbReference type="Pfam" id="PF26449"/>
    </source>
</evidence>
<evidence type="ECO:0000256" key="1">
    <source>
        <dbReference type="SAM" id="Phobius"/>
    </source>
</evidence>
<accession>A0A2M7IF21</accession>
<dbReference type="InterPro" id="IPR003688">
    <property type="entry name" value="TraG/VirD4"/>
</dbReference>
<dbReference type="EMBL" id="PFGX01000109">
    <property type="protein sequence ID" value="PIW75104.1"/>
    <property type="molecule type" value="Genomic_DNA"/>
</dbReference>
<keyword evidence="1" id="KW-1133">Transmembrane helix</keyword>
<sequence>MLSTQVFILIIVIAVIVIVGLPLFFLVAFFREKHRINRALNTSLFLITLPQKTKQREGETPKNPKEIISIMEQFYTSLVHLRDKKDPFIYGAPHIVFEVATPQIGEEISFYMAAPKKWEEVIEKQINGFFPEAVVEKTKDYNIFNPGGSAAGAYLKLGRDYYFPIKTYQQMEADSLNEIANALSKLEEDGEGAAFQLIIRPALDGWRRPGLKIAKKMQEGKSYEQARQDLWAFGFWEAFQSAKASKKQKEDDRQKPVVSVTPLQEEIIKSLDGKISKVGFEANLRILVSARTQLRAESLLSQMEGAFAQFTTPHLNFLRSRRLKGRALKNLIYNFSFRLFDVSQKNILNSEELTGLFHFPIIPLEAPKIKTLKAKSAPPPANLPKEGLVLGRNFFRGAETVARLEDDDRRRHFYIIGQTGTGKSAFLQNMIQQDIANGRGVAVLDPHGDLIEKILGLIPKERAEDVVVCDPADMERPLGLNMLEYDFSHPEQKTFIVNELINIFDKLYDMKVTGGPMFEQYARNALLLLMDDPTESATLMEVPRVMADRVYRQRLLSKCRNVIVKDFWEKEAEKAGGEASLANMVPYITSKFNTFIANDYMRPIIGQAKSTLNFREIIDGGKIFLINLSKGRLGELNSSLLGLIVVGKILMASFARIDQPEKERKDFYLYMDEFQNFTTESIETALSEARKYRLCLTITHQFIGQLPEKIRNAVFGNVGSIASFRIGAEDAEFVAKQFAPVFDENDLINIDNYNAYLKLLVRGATTKPFNVITYPPAEENFEIAHSVKQLSRLKYGKDRNLVEEEIYGRWREYE</sequence>
<name>A0A2M7IF21_9BACT</name>
<evidence type="ECO:0000313" key="4">
    <source>
        <dbReference type="Proteomes" id="UP000231280"/>
    </source>
</evidence>
<proteinExistence type="predicted"/>